<keyword evidence="1" id="KW-0472">Membrane</keyword>
<dbReference type="Proteomes" id="UP000261520">
    <property type="component" value="Unplaced"/>
</dbReference>
<organism evidence="3 4">
    <name type="scientific">Periophthalmus magnuspinnatus</name>
    <dbReference type="NCBI Taxonomy" id="409849"/>
    <lineage>
        <taxon>Eukaryota</taxon>
        <taxon>Metazoa</taxon>
        <taxon>Chordata</taxon>
        <taxon>Craniata</taxon>
        <taxon>Vertebrata</taxon>
        <taxon>Euteleostomi</taxon>
        <taxon>Actinopterygii</taxon>
        <taxon>Neopterygii</taxon>
        <taxon>Teleostei</taxon>
        <taxon>Neoteleostei</taxon>
        <taxon>Acanthomorphata</taxon>
        <taxon>Gobiaria</taxon>
        <taxon>Gobiiformes</taxon>
        <taxon>Gobioidei</taxon>
        <taxon>Gobiidae</taxon>
        <taxon>Oxudercinae</taxon>
        <taxon>Periophthalmus</taxon>
    </lineage>
</organism>
<dbReference type="InterPro" id="IPR013783">
    <property type="entry name" value="Ig-like_fold"/>
</dbReference>
<feature type="domain" description="Ig-like" evidence="2">
    <location>
        <begin position="110"/>
        <end position="186"/>
    </location>
</feature>
<dbReference type="PANTHER" id="PTHR21063:SF4">
    <property type="entry name" value="CD48 ANTIGEN-RELATED"/>
    <property type="match status" value="1"/>
</dbReference>
<evidence type="ECO:0000256" key="1">
    <source>
        <dbReference type="SAM" id="Phobius"/>
    </source>
</evidence>
<dbReference type="InterPro" id="IPR007110">
    <property type="entry name" value="Ig-like_dom"/>
</dbReference>
<reference evidence="3" key="2">
    <citation type="submission" date="2025-09" db="UniProtKB">
        <authorList>
            <consortium name="Ensembl"/>
        </authorList>
    </citation>
    <scope>IDENTIFICATION</scope>
</reference>
<evidence type="ECO:0000259" key="2">
    <source>
        <dbReference type="PROSITE" id="PS50835"/>
    </source>
</evidence>
<name>A0A3B3ZXG1_9GOBI</name>
<feature type="transmembrane region" description="Helical" evidence="1">
    <location>
        <begin position="202"/>
        <end position="226"/>
    </location>
</feature>
<keyword evidence="4" id="KW-1185">Reference proteome</keyword>
<dbReference type="Ensembl" id="ENSPMGT00000009694.1">
    <property type="protein sequence ID" value="ENSPMGP00000009104.1"/>
    <property type="gene ID" value="ENSPMGG00000007527.1"/>
</dbReference>
<dbReference type="PROSITE" id="PS50835">
    <property type="entry name" value="IG_LIKE"/>
    <property type="match status" value="1"/>
</dbReference>
<proteinExistence type="predicted"/>
<keyword evidence="1" id="KW-0812">Transmembrane</keyword>
<sequence length="250" mass="29002">YKCMRFFLRYSKVLRAQSWNIFTTLNMVYMICASKSDFSGKIIAKLENNIITYDPELQDHLLLDDQTGDLTITNILKHLSGVYCVRLMYNKDPHIMIQYEVHVYSPVSAPKLLFEKHISDSTKSWSCRVNCSVRNLSLSWFRGTVQLKNMSSVELARLSLPLELGLGETSKYICEAQNPMEKQSMNFDPNQLCLKNGGKYQLFIYLFFFILYLLGTMLFIASTVYLRCFQHCCCCFQHYVSNILLSLICS</sequence>
<accession>A0A3B3ZXG1</accession>
<dbReference type="PANTHER" id="PTHR21063">
    <property type="entry name" value="LFA-3"/>
    <property type="match status" value="1"/>
</dbReference>
<evidence type="ECO:0000313" key="4">
    <source>
        <dbReference type="Proteomes" id="UP000261520"/>
    </source>
</evidence>
<keyword evidence="1" id="KW-1133">Transmembrane helix</keyword>
<dbReference type="AlphaFoldDB" id="A0A3B3ZXG1"/>
<dbReference type="Gene3D" id="2.60.40.10">
    <property type="entry name" value="Immunoglobulins"/>
    <property type="match status" value="2"/>
</dbReference>
<reference evidence="3" key="1">
    <citation type="submission" date="2025-08" db="UniProtKB">
        <authorList>
            <consortium name="Ensembl"/>
        </authorList>
    </citation>
    <scope>IDENTIFICATION</scope>
</reference>
<protein>
    <recommendedName>
        <fullName evidence="2">Ig-like domain-containing protein</fullName>
    </recommendedName>
</protein>
<evidence type="ECO:0000313" key="3">
    <source>
        <dbReference type="Ensembl" id="ENSPMGP00000009104.1"/>
    </source>
</evidence>